<dbReference type="InterPro" id="IPR002893">
    <property type="entry name" value="Znf_MYND"/>
</dbReference>
<keyword evidence="3" id="KW-0862">Zinc</keyword>
<comment type="caution">
    <text evidence="6">The sequence shown here is derived from an EMBL/GenBank/DDBJ whole genome shotgun (WGS) entry which is preliminary data.</text>
</comment>
<keyword evidence="2 4" id="KW-0863">Zinc-finger</keyword>
<evidence type="ECO:0000256" key="4">
    <source>
        <dbReference type="PROSITE-ProRule" id="PRU00134"/>
    </source>
</evidence>
<name>A0ABP1G9Q8_9CHLO</name>
<keyword evidence="7" id="KW-1185">Reference proteome</keyword>
<dbReference type="Pfam" id="PF01753">
    <property type="entry name" value="zf-MYND"/>
    <property type="match status" value="1"/>
</dbReference>
<feature type="domain" description="MYND-type" evidence="5">
    <location>
        <begin position="407"/>
        <end position="455"/>
    </location>
</feature>
<dbReference type="PROSITE" id="PS50865">
    <property type="entry name" value="ZF_MYND_2"/>
    <property type="match status" value="1"/>
</dbReference>
<evidence type="ECO:0000313" key="7">
    <source>
        <dbReference type="Proteomes" id="UP001497392"/>
    </source>
</evidence>
<gene>
    <name evidence="6" type="primary">g11095</name>
    <name evidence="6" type="ORF">VP750_LOCUS9938</name>
</gene>
<accession>A0ABP1G9Q8</accession>
<dbReference type="Proteomes" id="UP001497392">
    <property type="component" value="Unassembled WGS sequence"/>
</dbReference>
<evidence type="ECO:0000256" key="2">
    <source>
        <dbReference type="ARBA" id="ARBA00022771"/>
    </source>
</evidence>
<evidence type="ECO:0000313" key="6">
    <source>
        <dbReference type="EMBL" id="CAL5228032.1"/>
    </source>
</evidence>
<organism evidence="6 7">
    <name type="scientific">Coccomyxa viridis</name>
    <dbReference type="NCBI Taxonomy" id="1274662"/>
    <lineage>
        <taxon>Eukaryota</taxon>
        <taxon>Viridiplantae</taxon>
        <taxon>Chlorophyta</taxon>
        <taxon>core chlorophytes</taxon>
        <taxon>Trebouxiophyceae</taxon>
        <taxon>Trebouxiophyceae incertae sedis</taxon>
        <taxon>Coccomyxaceae</taxon>
        <taxon>Coccomyxa</taxon>
    </lineage>
</organism>
<dbReference type="EMBL" id="CAXHTA020000017">
    <property type="protein sequence ID" value="CAL5228032.1"/>
    <property type="molecule type" value="Genomic_DNA"/>
</dbReference>
<protein>
    <submittedName>
        <fullName evidence="6">G11095 protein</fullName>
    </submittedName>
</protein>
<evidence type="ECO:0000259" key="5">
    <source>
        <dbReference type="PROSITE" id="PS50865"/>
    </source>
</evidence>
<evidence type="ECO:0000256" key="3">
    <source>
        <dbReference type="ARBA" id="ARBA00022833"/>
    </source>
</evidence>
<proteinExistence type="predicted"/>
<sequence>MMAHGAFMSPDGQKALIAGGLTTLDTEHFNLDRDPRDPAMIPLPDLFELDLNTSCWVQIVPQGRKWTSAFSACAGGYIASNHIVMLGLSRFGEDAPPTGSQNDWTTAVNFRFQHGKDVVKDILDWDRHGLDRDRIVENIGKVKAAHEYLQAANQDRYRTALLEMDSSKHACTVLTQDMTLLLFAYTPEHQQFYNMPEILSSMLKGKHEVISNVDESLMFPFDEPWLCEDLCPFNAGPHWLGGYNEVSIGIKMTELPSKKQQTSGGPWFESMHHVIRSLPTPRAAVEYFRLMLPPWDTKGGPNRWLHMEFAREWLILEVTELVVLAYRSRAGPKDTARQEVFPLYIMAVCGHLFSAMLVDMRAPRVPRNPGDMNTSWPYHVANLRTVACFLVNTMLACLDGAGSIYQCSYCGIAWSSTTPKVSHSKQKPKVCRCQMARYCSQDCQFRHWGVHKPVCKAAREPGGITQEHAIAFMLV</sequence>
<evidence type="ECO:0000256" key="1">
    <source>
        <dbReference type="ARBA" id="ARBA00022723"/>
    </source>
</evidence>
<dbReference type="Gene3D" id="6.10.140.2220">
    <property type="match status" value="1"/>
</dbReference>
<keyword evidence="1" id="KW-0479">Metal-binding</keyword>
<reference evidence="6 7" key="1">
    <citation type="submission" date="2024-06" db="EMBL/GenBank/DDBJ databases">
        <authorList>
            <person name="Kraege A."/>
            <person name="Thomma B."/>
        </authorList>
    </citation>
    <scope>NUCLEOTIDE SEQUENCE [LARGE SCALE GENOMIC DNA]</scope>
</reference>
<dbReference type="SUPFAM" id="SSF144232">
    <property type="entry name" value="HIT/MYND zinc finger-like"/>
    <property type="match status" value="1"/>
</dbReference>